<evidence type="ECO:0000313" key="2">
    <source>
        <dbReference type="Proteomes" id="UP001302126"/>
    </source>
</evidence>
<dbReference type="Gene3D" id="1.10.510.10">
    <property type="entry name" value="Transferase(Phosphotransferase) domain 1"/>
    <property type="match status" value="1"/>
</dbReference>
<evidence type="ECO:0000313" key="1">
    <source>
        <dbReference type="EMBL" id="KAK4183446.1"/>
    </source>
</evidence>
<sequence>MPVELVIGALSVADLCLKYGKKLLQLYRDVKGAHKDLEDKILQVESIWRKTSVQIGVMKKVNRKIDDEQRRIQEDLMERLWESLASIVRKLESHCDSQSDRLQQIRFAVAKDSIERALHELEKWHKLYDPTWFLITLMSDTLLDTELQTIRNDTDTKSVSALAQLRSILHGQKPAQDLHVTLNSAQFDLAKAVPIKYNDIKIYSRTSISSGTTQTCIIDSIPCKEHTNVPSVRADAENLARTLKTVDPETFGLLRCQGLVKTKSEKTQKLEAMHLVFLVQASLCTSLHEQLLTRPATTISLTRRLEIAKSLANSVAFVHVCNLVHKNIRPESIICFSDQSVFLLGFDGFRTVHYQTLRMGDNSLERNLYQHPTRQGMRAQENYVMQHDIYSLGVCMVEVGLWASLLGYEDEDDGGDIAAPHKVTPAEILGDFADYDLGNWPENTRFGIKNRLLELARSRLPCCMGERYAAATVACLTCLDDDTNEFEGLAEGTGVKDENGVVVGVRFIEKILLGLNQIAV</sequence>
<dbReference type="PANTHER" id="PTHR37542:SF1">
    <property type="entry name" value="PRION-INHIBITION AND PROPAGATION HELO DOMAIN-CONTAINING PROTEIN"/>
    <property type="match status" value="1"/>
</dbReference>
<reference evidence="1" key="1">
    <citation type="journal article" date="2023" name="Mol. Phylogenet. Evol.">
        <title>Genome-scale phylogeny and comparative genomics of the fungal order Sordariales.</title>
        <authorList>
            <person name="Hensen N."/>
            <person name="Bonometti L."/>
            <person name="Westerberg I."/>
            <person name="Brannstrom I.O."/>
            <person name="Guillou S."/>
            <person name="Cros-Aarteil S."/>
            <person name="Calhoun S."/>
            <person name="Haridas S."/>
            <person name="Kuo A."/>
            <person name="Mondo S."/>
            <person name="Pangilinan J."/>
            <person name="Riley R."/>
            <person name="LaButti K."/>
            <person name="Andreopoulos B."/>
            <person name="Lipzen A."/>
            <person name="Chen C."/>
            <person name="Yan M."/>
            <person name="Daum C."/>
            <person name="Ng V."/>
            <person name="Clum A."/>
            <person name="Steindorff A."/>
            <person name="Ohm R.A."/>
            <person name="Martin F."/>
            <person name="Silar P."/>
            <person name="Natvig D.O."/>
            <person name="Lalanne C."/>
            <person name="Gautier V."/>
            <person name="Ament-Velasquez S.L."/>
            <person name="Kruys A."/>
            <person name="Hutchinson M.I."/>
            <person name="Powell A.J."/>
            <person name="Barry K."/>
            <person name="Miller A.N."/>
            <person name="Grigoriev I.V."/>
            <person name="Debuchy R."/>
            <person name="Gladieux P."/>
            <person name="Hiltunen Thoren M."/>
            <person name="Johannesson H."/>
        </authorList>
    </citation>
    <scope>NUCLEOTIDE SEQUENCE</scope>
    <source>
        <strain evidence="1">PSN309</strain>
    </source>
</reference>
<dbReference type="PANTHER" id="PTHR37542">
    <property type="entry name" value="HELO DOMAIN-CONTAINING PROTEIN-RELATED"/>
    <property type="match status" value="1"/>
</dbReference>
<name>A0AAN6WKE0_9PEZI</name>
<reference evidence="1" key="2">
    <citation type="submission" date="2023-05" db="EMBL/GenBank/DDBJ databases">
        <authorList>
            <consortium name="Lawrence Berkeley National Laboratory"/>
            <person name="Steindorff A."/>
            <person name="Hensen N."/>
            <person name="Bonometti L."/>
            <person name="Westerberg I."/>
            <person name="Brannstrom I.O."/>
            <person name="Guillou S."/>
            <person name="Cros-Aarteil S."/>
            <person name="Calhoun S."/>
            <person name="Haridas S."/>
            <person name="Kuo A."/>
            <person name="Mondo S."/>
            <person name="Pangilinan J."/>
            <person name="Riley R."/>
            <person name="Labutti K."/>
            <person name="Andreopoulos B."/>
            <person name="Lipzen A."/>
            <person name="Chen C."/>
            <person name="Yanf M."/>
            <person name="Daum C."/>
            <person name="Ng V."/>
            <person name="Clum A."/>
            <person name="Ohm R."/>
            <person name="Martin F."/>
            <person name="Silar P."/>
            <person name="Natvig D."/>
            <person name="Lalanne C."/>
            <person name="Gautier V."/>
            <person name="Ament-Velasquez S.L."/>
            <person name="Kruys A."/>
            <person name="Hutchinson M.I."/>
            <person name="Powell A.J."/>
            <person name="Barry K."/>
            <person name="Miller A.N."/>
            <person name="Grigoriev I.V."/>
            <person name="Debuchy R."/>
            <person name="Gladieux P."/>
            <person name="Thoren M.H."/>
            <person name="Johannesson H."/>
        </authorList>
    </citation>
    <scope>NUCLEOTIDE SEQUENCE</scope>
    <source>
        <strain evidence="1">PSN309</strain>
    </source>
</reference>
<gene>
    <name evidence="1" type="ORF">QBC35DRAFT_393875</name>
</gene>
<dbReference type="EMBL" id="MU864548">
    <property type="protein sequence ID" value="KAK4183446.1"/>
    <property type="molecule type" value="Genomic_DNA"/>
</dbReference>
<keyword evidence="2" id="KW-1185">Reference proteome</keyword>
<dbReference type="AlphaFoldDB" id="A0AAN6WKE0"/>
<dbReference type="SUPFAM" id="SSF56112">
    <property type="entry name" value="Protein kinase-like (PK-like)"/>
    <property type="match status" value="1"/>
</dbReference>
<organism evidence="1 2">
    <name type="scientific">Podospora australis</name>
    <dbReference type="NCBI Taxonomy" id="1536484"/>
    <lineage>
        <taxon>Eukaryota</taxon>
        <taxon>Fungi</taxon>
        <taxon>Dikarya</taxon>
        <taxon>Ascomycota</taxon>
        <taxon>Pezizomycotina</taxon>
        <taxon>Sordariomycetes</taxon>
        <taxon>Sordariomycetidae</taxon>
        <taxon>Sordariales</taxon>
        <taxon>Podosporaceae</taxon>
        <taxon>Podospora</taxon>
    </lineage>
</organism>
<dbReference type="InterPro" id="IPR011009">
    <property type="entry name" value="Kinase-like_dom_sf"/>
</dbReference>
<evidence type="ECO:0008006" key="3">
    <source>
        <dbReference type="Google" id="ProtNLM"/>
    </source>
</evidence>
<dbReference type="Proteomes" id="UP001302126">
    <property type="component" value="Unassembled WGS sequence"/>
</dbReference>
<accession>A0AAN6WKE0</accession>
<proteinExistence type="predicted"/>
<comment type="caution">
    <text evidence="1">The sequence shown here is derived from an EMBL/GenBank/DDBJ whole genome shotgun (WGS) entry which is preliminary data.</text>
</comment>
<protein>
    <recommendedName>
        <fullName evidence="3">Protein kinase domain-containing protein</fullName>
    </recommendedName>
</protein>